<evidence type="ECO:0000256" key="2">
    <source>
        <dbReference type="ARBA" id="ARBA00002631"/>
    </source>
</evidence>
<dbReference type="GO" id="GO:0004844">
    <property type="term" value="F:uracil DNA N-glycosylase activity"/>
    <property type="evidence" value="ECO:0007669"/>
    <property type="project" value="UniProtKB-UniRule"/>
</dbReference>
<dbReference type="CDD" id="cd10027">
    <property type="entry name" value="UDG-F1-like"/>
    <property type="match status" value="1"/>
</dbReference>
<dbReference type="Gene3D" id="3.40.470.10">
    <property type="entry name" value="Uracil-DNA glycosylase-like domain"/>
    <property type="match status" value="1"/>
</dbReference>
<dbReference type="NCBIfam" id="NF003591">
    <property type="entry name" value="PRK05254.1-4"/>
    <property type="match status" value="1"/>
</dbReference>
<feature type="active site" description="Proton acceptor" evidence="9 10">
    <location>
        <position position="67"/>
    </location>
</feature>
<comment type="similarity">
    <text evidence="3 9 11">Belongs to the uracil-DNA glycosylase (UDG) superfamily. UNG family.</text>
</comment>
<comment type="catalytic activity">
    <reaction evidence="1 9 11">
        <text>Hydrolyzes single-stranded DNA or mismatched double-stranded DNA and polynucleotides, releasing free uracil.</text>
        <dbReference type="EC" id="3.2.2.27"/>
    </reaction>
</comment>
<dbReference type="NCBIfam" id="NF003592">
    <property type="entry name" value="PRK05254.1-5"/>
    <property type="match status" value="1"/>
</dbReference>
<gene>
    <name evidence="9" type="primary">ung</name>
    <name evidence="13" type="ORF">C4617_05320</name>
</gene>
<evidence type="ECO:0000259" key="12">
    <source>
        <dbReference type="SMART" id="SM00986"/>
    </source>
</evidence>
<dbReference type="FunFam" id="3.40.470.10:FF:000001">
    <property type="entry name" value="Uracil-DNA glycosylase"/>
    <property type="match status" value="1"/>
</dbReference>
<name>A0A2T4VWH9_9HYPH</name>
<evidence type="ECO:0000256" key="1">
    <source>
        <dbReference type="ARBA" id="ARBA00001400"/>
    </source>
</evidence>
<evidence type="ECO:0000256" key="9">
    <source>
        <dbReference type="HAMAP-Rule" id="MF_00148"/>
    </source>
</evidence>
<keyword evidence="7 9" id="KW-0378">Hydrolase</keyword>
<keyword evidence="9" id="KW-0963">Cytoplasm</keyword>
<accession>A0A2T4VWH9</accession>
<dbReference type="Proteomes" id="UP000240811">
    <property type="component" value="Unassembled WGS sequence"/>
</dbReference>
<dbReference type="PANTHER" id="PTHR11264:SF0">
    <property type="entry name" value="URACIL-DNA GLYCOSYLASE"/>
    <property type="match status" value="1"/>
</dbReference>
<evidence type="ECO:0000313" key="13">
    <source>
        <dbReference type="EMBL" id="PTL86129.1"/>
    </source>
</evidence>
<evidence type="ECO:0000256" key="11">
    <source>
        <dbReference type="RuleBase" id="RU003780"/>
    </source>
</evidence>
<comment type="caution">
    <text evidence="13">The sequence shown here is derived from an EMBL/GenBank/DDBJ whole genome shotgun (WGS) entry which is preliminary data.</text>
</comment>
<dbReference type="Pfam" id="PF03167">
    <property type="entry name" value="UDG"/>
    <property type="match status" value="1"/>
</dbReference>
<keyword evidence="6 9" id="KW-0227">DNA damage</keyword>
<dbReference type="SMART" id="SM00986">
    <property type="entry name" value="UDG"/>
    <property type="match status" value="1"/>
</dbReference>
<feature type="domain" description="Uracil-DNA glycosylase-like" evidence="12">
    <location>
        <begin position="52"/>
        <end position="212"/>
    </location>
</feature>
<evidence type="ECO:0000256" key="4">
    <source>
        <dbReference type="ARBA" id="ARBA00012030"/>
    </source>
</evidence>
<comment type="subcellular location">
    <subcellularLocation>
        <location evidence="9">Cytoplasm</location>
    </subcellularLocation>
</comment>
<dbReference type="NCBIfam" id="TIGR00628">
    <property type="entry name" value="ung"/>
    <property type="match status" value="1"/>
</dbReference>
<dbReference type="PROSITE" id="PS00130">
    <property type="entry name" value="U_DNA_GLYCOSYLASE"/>
    <property type="match status" value="1"/>
</dbReference>
<keyword evidence="8 9" id="KW-0234">DNA repair</keyword>
<sequence length="226" mass="26174">MGEVKIHDSWKSLLMSHFESDYMQNLKKFLILEKQLGKRIFPKGSEYFHAFNITPFEKVKVVIIGQDPYHGYGQAHGLCFSVLPGIRIPPSLSNIYKELQADVNFIPPSHGFLEHWGYEGVLLLNTVLTVEEGRAASHRGQGWETFTNHVIQLINDHRQNIVFMLWGSFAHKKQYFLDHKRHLILKSAHPSPLSVHNGFFGCRHFSKANQYLQDHGYKPIDWQLPL</sequence>
<dbReference type="GO" id="GO:0005737">
    <property type="term" value="C:cytoplasm"/>
    <property type="evidence" value="ECO:0007669"/>
    <property type="project" value="UniProtKB-SubCell"/>
</dbReference>
<dbReference type="NCBIfam" id="NF003588">
    <property type="entry name" value="PRK05254.1-1"/>
    <property type="match status" value="1"/>
</dbReference>
<dbReference type="HAMAP" id="MF_00148">
    <property type="entry name" value="UDG"/>
    <property type="match status" value="1"/>
</dbReference>
<dbReference type="NCBIfam" id="NF003589">
    <property type="entry name" value="PRK05254.1-2"/>
    <property type="match status" value="1"/>
</dbReference>
<evidence type="ECO:0000256" key="10">
    <source>
        <dbReference type="PROSITE-ProRule" id="PRU10072"/>
    </source>
</evidence>
<organism evidence="13 14">
    <name type="scientific">Candidatus Liberibacter europaeus</name>
    <dbReference type="NCBI Taxonomy" id="744859"/>
    <lineage>
        <taxon>Bacteria</taxon>
        <taxon>Pseudomonadati</taxon>
        <taxon>Pseudomonadota</taxon>
        <taxon>Alphaproteobacteria</taxon>
        <taxon>Hyphomicrobiales</taxon>
        <taxon>Rhizobiaceae</taxon>
        <taxon>Liberibacter</taxon>
    </lineage>
</organism>
<dbReference type="InterPro" id="IPR002043">
    <property type="entry name" value="UDG_fam1"/>
</dbReference>
<proteinExistence type="inferred from homology"/>
<dbReference type="SUPFAM" id="SSF52141">
    <property type="entry name" value="Uracil-DNA glycosylase-like"/>
    <property type="match status" value="1"/>
</dbReference>
<evidence type="ECO:0000256" key="5">
    <source>
        <dbReference type="ARBA" id="ARBA00018429"/>
    </source>
</evidence>
<dbReference type="EMBL" id="PSQJ01000008">
    <property type="protein sequence ID" value="PTL86129.1"/>
    <property type="molecule type" value="Genomic_DNA"/>
</dbReference>
<dbReference type="InterPro" id="IPR005122">
    <property type="entry name" value="Uracil-DNA_glycosylase-like"/>
</dbReference>
<evidence type="ECO:0000313" key="14">
    <source>
        <dbReference type="Proteomes" id="UP000240811"/>
    </source>
</evidence>
<dbReference type="AlphaFoldDB" id="A0A2T4VWH9"/>
<dbReference type="SMART" id="SM00987">
    <property type="entry name" value="UreE_C"/>
    <property type="match status" value="1"/>
</dbReference>
<dbReference type="GO" id="GO:0097510">
    <property type="term" value="P:base-excision repair, AP site formation via deaminated base removal"/>
    <property type="evidence" value="ECO:0007669"/>
    <property type="project" value="TreeGrafter"/>
</dbReference>
<evidence type="ECO:0000256" key="3">
    <source>
        <dbReference type="ARBA" id="ARBA00008184"/>
    </source>
</evidence>
<protein>
    <recommendedName>
        <fullName evidence="5 9">Uracil-DNA glycosylase</fullName>
        <shortName evidence="9">UDG</shortName>
        <ecNumber evidence="4 9">3.2.2.27</ecNumber>
    </recommendedName>
</protein>
<dbReference type="InterPro" id="IPR036895">
    <property type="entry name" value="Uracil-DNA_glycosylase-like_sf"/>
</dbReference>
<reference evidence="14" key="1">
    <citation type="submission" date="2018-02" db="EMBL/GenBank/DDBJ databases">
        <title>Genome sequence of Candidatus Liberibacter europaeus.</title>
        <authorList>
            <person name="Frampton R.A."/>
            <person name="Thompson S.M."/>
            <person name="David C."/>
            <person name="Addison S.M."/>
            <person name="Smith G.R."/>
        </authorList>
    </citation>
    <scope>NUCLEOTIDE SEQUENCE [LARGE SCALE GENOMIC DNA]</scope>
</reference>
<dbReference type="InterPro" id="IPR018085">
    <property type="entry name" value="Ura-DNA_Glyclase_AS"/>
</dbReference>
<dbReference type="PANTHER" id="PTHR11264">
    <property type="entry name" value="URACIL-DNA GLYCOSYLASE"/>
    <property type="match status" value="1"/>
</dbReference>
<evidence type="ECO:0000256" key="8">
    <source>
        <dbReference type="ARBA" id="ARBA00023204"/>
    </source>
</evidence>
<evidence type="ECO:0000256" key="7">
    <source>
        <dbReference type="ARBA" id="ARBA00022801"/>
    </source>
</evidence>
<evidence type="ECO:0000256" key="6">
    <source>
        <dbReference type="ARBA" id="ARBA00022763"/>
    </source>
</evidence>
<dbReference type="EC" id="3.2.2.27" evidence="4 9"/>
<comment type="function">
    <text evidence="2 9 11">Excises uracil residues from the DNA which can arise as a result of misincorporation of dUMP residues by DNA polymerase or due to deamination of cytosine.</text>
</comment>